<dbReference type="CDD" id="cd13690">
    <property type="entry name" value="PBP2_GluB"/>
    <property type="match status" value="1"/>
</dbReference>
<dbReference type="Gene3D" id="1.10.510.10">
    <property type="entry name" value="Transferase(Phosphotransferase) domain 1"/>
    <property type="match status" value="1"/>
</dbReference>
<dbReference type="PROSITE" id="PS01039">
    <property type="entry name" value="SBP_BACTERIAL_3"/>
    <property type="match status" value="1"/>
</dbReference>
<feature type="domain" description="Protein kinase" evidence="8">
    <location>
        <begin position="18"/>
        <end position="271"/>
    </location>
</feature>
<dbReference type="InterPro" id="IPR011009">
    <property type="entry name" value="Kinase-like_dom_sf"/>
</dbReference>
<dbReference type="InterPro" id="IPR018313">
    <property type="entry name" value="SBP_3_CS"/>
</dbReference>
<dbReference type="Pfam" id="PF00497">
    <property type="entry name" value="SBP_bac_3"/>
    <property type="match status" value="1"/>
</dbReference>
<name>A0A1I3FLM2_9ACTN</name>
<evidence type="ECO:0000313" key="9">
    <source>
        <dbReference type="EMBL" id="SFI12022.1"/>
    </source>
</evidence>
<reference evidence="10" key="1">
    <citation type="submission" date="2016-10" db="EMBL/GenBank/DDBJ databases">
        <authorList>
            <person name="Varghese N."/>
            <person name="Submissions S."/>
        </authorList>
    </citation>
    <scope>NUCLEOTIDE SEQUENCE [LARGE SCALE GENOMIC DNA]</scope>
    <source>
        <strain evidence="10">CGMCC 4.2126</strain>
    </source>
</reference>
<dbReference type="InterPro" id="IPR008271">
    <property type="entry name" value="Ser/Thr_kinase_AS"/>
</dbReference>
<dbReference type="Gene3D" id="3.30.200.20">
    <property type="entry name" value="Phosphorylase Kinase, domain 1"/>
    <property type="match status" value="1"/>
</dbReference>
<accession>A0A1I3FLM2</accession>
<evidence type="ECO:0000313" key="10">
    <source>
        <dbReference type="Proteomes" id="UP000199111"/>
    </source>
</evidence>
<evidence type="ECO:0000256" key="4">
    <source>
        <dbReference type="ARBA" id="ARBA00022741"/>
    </source>
</evidence>
<keyword evidence="2" id="KW-0808">Transferase</keyword>
<evidence type="ECO:0000259" key="8">
    <source>
        <dbReference type="PROSITE" id="PS50011"/>
    </source>
</evidence>
<keyword evidence="4" id="KW-0547">Nucleotide-binding</keyword>
<dbReference type="SUPFAM" id="SSF53850">
    <property type="entry name" value="Periplasmic binding protein-like II"/>
    <property type="match status" value="1"/>
</dbReference>
<keyword evidence="9" id="KW-0723">Serine/threonine-protein kinase</keyword>
<dbReference type="GO" id="GO:0004674">
    <property type="term" value="F:protein serine/threonine kinase activity"/>
    <property type="evidence" value="ECO:0007669"/>
    <property type="project" value="UniProtKB-KW"/>
</dbReference>
<dbReference type="PROSITE" id="PS00108">
    <property type="entry name" value="PROTEIN_KINASE_ST"/>
    <property type="match status" value="1"/>
</dbReference>
<dbReference type="PANTHER" id="PTHR43289">
    <property type="entry name" value="MITOGEN-ACTIVATED PROTEIN KINASE KINASE KINASE 20-RELATED"/>
    <property type="match status" value="1"/>
</dbReference>
<dbReference type="InterPro" id="IPR000719">
    <property type="entry name" value="Prot_kinase_dom"/>
</dbReference>
<proteinExistence type="inferred from homology"/>
<protein>
    <submittedName>
        <fullName evidence="9">Serine/threonine protein kinase</fullName>
    </submittedName>
</protein>
<dbReference type="Pfam" id="PF00069">
    <property type="entry name" value="Pkinase"/>
    <property type="match status" value="1"/>
</dbReference>
<keyword evidence="3" id="KW-0732">Signal</keyword>
<gene>
    <name evidence="9" type="ORF">SAMN05216275_101234</name>
</gene>
<dbReference type="Proteomes" id="UP000199111">
    <property type="component" value="Unassembled WGS sequence"/>
</dbReference>
<sequence length="762" mass="78752">MPEIAPLEAGEPRRLGPFRIVGRIGEGGQGVVYLGVKESGERAAIKLLHVKFSGDAIARSRFAREARAAQRVASFCTAGVVAVDLEGDTPYIASEYIEGRSLREVVETDGPFRGVALQRLAIGTATALTAIHHAAIVHRDFKPDNVLIAADGPRVVDFGIARIIDSTGTITSRAIGTPAYMAPEQISGADVGPHTDVFAWGATIAFAATGETVFAGDSIAVVLNRILNHEVDIGVMPEPLRGAVRSALAKSPAARPSADQILLRMLGHPETVDASPAVLNEGAQIAGPDPGEPTAPIRMRPPATTAPDDPPVPSTGFRAQHPGPSPARREHPSSPGPGDRASSPGYGERLSSPGYGGQSSSPGYGERPSSPGYGERPSSPGYGGQSSSPGYGEHPSSPGYGDRASSPGYGERPSSPGRGEPASSPGYGERPSSPGYGDQVSSPGRGEPPAAVPPPSWQATVPDSAPPRRSPKGRWIAAAAAAALLVAGAAAVAVTGWPPRFGTEPEPTGSAPATFASVADKAAKTGRLTVGMRDFLPGVALNSGGKWSGFEVDLATEIAKALGVPASGVTFRATSREERPKLLASGDLDLVVSTYSINDKDDVTFAGPYYLAHADVLVKDGSPIVSAAGLEGKRVCQPAGSGSVRALQGAVDRLVLIPADTYTGCMNKLLAGEIDAIPGDDLVLAGFGNRESIGYKVVGLKLTDERYAVAVKKGDRRTCKAVQGVIADLYESGTMTKLLDRHFSRVDFATREDGVPAMASCG</sequence>
<evidence type="ECO:0000256" key="3">
    <source>
        <dbReference type="ARBA" id="ARBA00022729"/>
    </source>
</evidence>
<dbReference type="PROSITE" id="PS50011">
    <property type="entry name" value="PROTEIN_KINASE_DOM"/>
    <property type="match status" value="1"/>
</dbReference>
<keyword evidence="6" id="KW-0067">ATP-binding</keyword>
<dbReference type="CDD" id="cd14014">
    <property type="entry name" value="STKc_PknB_like"/>
    <property type="match status" value="1"/>
</dbReference>
<feature type="compositionally biased region" description="Low complexity" evidence="7">
    <location>
        <begin position="377"/>
        <end position="392"/>
    </location>
</feature>
<dbReference type="PANTHER" id="PTHR43289:SF34">
    <property type="entry name" value="SERINE_THREONINE-PROTEIN KINASE YBDM-RELATED"/>
    <property type="match status" value="1"/>
</dbReference>
<evidence type="ECO:0000256" key="2">
    <source>
        <dbReference type="ARBA" id="ARBA00022679"/>
    </source>
</evidence>
<evidence type="ECO:0000256" key="6">
    <source>
        <dbReference type="ARBA" id="ARBA00022840"/>
    </source>
</evidence>
<comment type="similarity">
    <text evidence="1">Belongs to the bacterial solute-binding protein 3 family.</text>
</comment>
<keyword evidence="5 9" id="KW-0418">Kinase</keyword>
<dbReference type="GO" id="GO:0005524">
    <property type="term" value="F:ATP binding"/>
    <property type="evidence" value="ECO:0007669"/>
    <property type="project" value="UniProtKB-KW"/>
</dbReference>
<dbReference type="AlphaFoldDB" id="A0A1I3FLM2"/>
<dbReference type="InterPro" id="IPR001638">
    <property type="entry name" value="Solute-binding_3/MltF_N"/>
</dbReference>
<keyword evidence="10" id="KW-1185">Reference proteome</keyword>
<evidence type="ECO:0000256" key="7">
    <source>
        <dbReference type="SAM" id="MobiDB-lite"/>
    </source>
</evidence>
<feature type="region of interest" description="Disordered" evidence="7">
    <location>
        <begin position="282"/>
        <end position="472"/>
    </location>
</feature>
<dbReference type="SMART" id="SM00062">
    <property type="entry name" value="PBPb"/>
    <property type="match status" value="1"/>
</dbReference>
<dbReference type="SUPFAM" id="SSF56112">
    <property type="entry name" value="Protein kinase-like (PK-like)"/>
    <property type="match status" value="1"/>
</dbReference>
<evidence type="ECO:0000256" key="5">
    <source>
        <dbReference type="ARBA" id="ARBA00022777"/>
    </source>
</evidence>
<dbReference type="Gene3D" id="3.40.190.10">
    <property type="entry name" value="Periplasmic binding protein-like II"/>
    <property type="match status" value="2"/>
</dbReference>
<organism evidence="9 10">
    <name type="scientific">Streptosporangium canum</name>
    <dbReference type="NCBI Taxonomy" id="324952"/>
    <lineage>
        <taxon>Bacteria</taxon>
        <taxon>Bacillati</taxon>
        <taxon>Actinomycetota</taxon>
        <taxon>Actinomycetes</taxon>
        <taxon>Streptosporangiales</taxon>
        <taxon>Streptosporangiaceae</taxon>
        <taxon>Streptosporangium</taxon>
    </lineage>
</organism>
<dbReference type="EMBL" id="FOQY01000001">
    <property type="protein sequence ID" value="SFI12022.1"/>
    <property type="molecule type" value="Genomic_DNA"/>
</dbReference>
<evidence type="ECO:0000256" key="1">
    <source>
        <dbReference type="ARBA" id="ARBA00010333"/>
    </source>
</evidence>